<evidence type="ECO:0000256" key="6">
    <source>
        <dbReference type="ARBA" id="ARBA00022989"/>
    </source>
</evidence>
<keyword evidence="4" id="KW-0762">Sugar transport</keyword>
<feature type="transmembrane region" description="Helical" evidence="8">
    <location>
        <begin position="128"/>
        <end position="146"/>
    </location>
</feature>
<dbReference type="EMBL" id="LR738858">
    <property type="protein sequence ID" value="VZK65477.1"/>
    <property type="molecule type" value="Genomic_DNA"/>
</dbReference>
<dbReference type="AlphaFoldDB" id="A0A654IAW5"/>
<keyword evidence="5 8" id="KW-0812">Transmembrane</keyword>
<dbReference type="InterPro" id="IPR003352">
    <property type="entry name" value="PTS_EIIC"/>
</dbReference>
<feature type="transmembrane region" description="Helical" evidence="8">
    <location>
        <begin position="230"/>
        <end position="251"/>
    </location>
</feature>
<organism evidence="10">
    <name type="scientific">Mycoplasma feriruminatoris</name>
    <dbReference type="NCBI Taxonomy" id="1179777"/>
    <lineage>
        <taxon>Bacteria</taxon>
        <taxon>Bacillati</taxon>
        <taxon>Mycoplasmatota</taxon>
        <taxon>Mollicutes</taxon>
        <taxon>Mycoplasmataceae</taxon>
        <taxon>Mycoplasma</taxon>
    </lineage>
</organism>
<evidence type="ECO:0000256" key="1">
    <source>
        <dbReference type="ARBA" id="ARBA00004651"/>
    </source>
</evidence>
<evidence type="ECO:0000256" key="5">
    <source>
        <dbReference type="ARBA" id="ARBA00022692"/>
    </source>
</evidence>
<keyword evidence="6 8" id="KW-1133">Transmembrane helix</keyword>
<feature type="transmembrane region" description="Helical" evidence="8">
    <location>
        <begin position="387"/>
        <end position="407"/>
    </location>
</feature>
<feature type="transmembrane region" description="Helical" evidence="8">
    <location>
        <begin position="476"/>
        <end position="498"/>
    </location>
</feature>
<gene>
    <name evidence="10" type="ORF">MF5292_00654</name>
</gene>
<accession>A0A654IAW5</accession>
<keyword evidence="3" id="KW-1003">Cell membrane</keyword>
<feature type="transmembrane region" description="Helical" evidence="8">
    <location>
        <begin position="102"/>
        <end position="122"/>
    </location>
</feature>
<reference evidence="10" key="1">
    <citation type="submission" date="2019-11" db="EMBL/GenBank/DDBJ databases">
        <authorList>
            <person name="Falquet L."/>
            <person name="Falquet L."/>
        </authorList>
    </citation>
    <scope>NUCLEOTIDE SEQUENCE</scope>
    <source>
        <strain evidence="10">G5813/1+2</strain>
    </source>
</reference>
<dbReference type="PANTHER" id="PTHR40063:SF1">
    <property type="entry name" value="MEMBRANE PROTEIN"/>
    <property type="match status" value="1"/>
</dbReference>
<proteinExistence type="predicted"/>
<evidence type="ECO:0000256" key="7">
    <source>
        <dbReference type="ARBA" id="ARBA00023136"/>
    </source>
</evidence>
<feature type="transmembrane region" description="Helical" evidence="8">
    <location>
        <begin position="68"/>
        <end position="90"/>
    </location>
</feature>
<feature type="transmembrane region" description="Helical" evidence="8">
    <location>
        <begin position="338"/>
        <end position="358"/>
    </location>
</feature>
<evidence type="ECO:0000256" key="8">
    <source>
        <dbReference type="SAM" id="Phobius"/>
    </source>
</evidence>
<keyword evidence="2" id="KW-0813">Transport</keyword>
<evidence type="ECO:0000256" key="3">
    <source>
        <dbReference type="ARBA" id="ARBA00022475"/>
    </source>
</evidence>
<dbReference type="PANTHER" id="PTHR40063">
    <property type="entry name" value="MEMBRANE PROTEIN-RELATED"/>
    <property type="match status" value="1"/>
</dbReference>
<evidence type="ECO:0000256" key="4">
    <source>
        <dbReference type="ARBA" id="ARBA00022597"/>
    </source>
</evidence>
<comment type="subcellular location">
    <subcellularLocation>
        <location evidence="1">Cell membrane</location>
        <topology evidence="1">Multi-pass membrane protein</topology>
    </subcellularLocation>
</comment>
<feature type="domain" description="Phosphotransferase system EIIC" evidence="9">
    <location>
        <begin position="232"/>
        <end position="417"/>
    </location>
</feature>
<keyword evidence="7 8" id="KW-0472">Membrane</keyword>
<evidence type="ECO:0000259" key="9">
    <source>
        <dbReference type="Pfam" id="PF13303"/>
    </source>
</evidence>
<feature type="transmembrane region" description="Helical" evidence="8">
    <location>
        <begin position="40"/>
        <end position="62"/>
    </location>
</feature>
<evidence type="ECO:0000313" key="10">
    <source>
        <dbReference type="EMBL" id="VZK65477.1"/>
    </source>
</evidence>
<protein>
    <recommendedName>
        <fullName evidence="9">Phosphotransferase system EIIC domain-containing protein</fullName>
    </recommendedName>
</protein>
<dbReference type="GO" id="GO:0009401">
    <property type="term" value="P:phosphoenolpyruvate-dependent sugar phosphotransferase system"/>
    <property type="evidence" value="ECO:0007669"/>
    <property type="project" value="InterPro"/>
</dbReference>
<dbReference type="GO" id="GO:0005886">
    <property type="term" value="C:plasma membrane"/>
    <property type="evidence" value="ECO:0007669"/>
    <property type="project" value="UniProtKB-SubCell"/>
</dbReference>
<feature type="transmembrane region" description="Helical" evidence="8">
    <location>
        <begin position="298"/>
        <end position="318"/>
    </location>
</feature>
<feature type="transmembrane region" description="Helical" evidence="8">
    <location>
        <begin position="263"/>
        <end position="286"/>
    </location>
</feature>
<sequence length="734" mass="81682">MFLQCLISFLLIKIIRIIERKVNFIIVFSQSVSFGQQAVAFLKGTSLLMLVLVFFTIFSYYVPKGKRAMSGLSGAVCATFLIEVFNFWVLGRIPVIGDFTRIIGSVAGTLAAPACTILVIILMGGNPLFAILCGTAVFGVGLSVDVDGISKSIARTLVNTTTTDGQKLLSEDNSIRVIAEWVKGNNLQGEMLNTFEKIKSNLVINEQKDILKTIFSSQYMPSFAMNLRTTVGAFNILAGLVAGYTMYWALVLLQKYAPDGLDLIIALLIIAPLTALTAKFGANVVAPLLKGIGSSIEVAINLSPIPMAIVVGGFLTVVGTSPLSSMALAVGLGLQGSAMAVGSVAAMGSSFMNGVLFARMKYGDKKQTIACAIEPLSQADIISMNPVSVYTTNFIGAAATGVLVIIYGQNILNIEQSVFMINSNSYEIVRGFTQQGVGLATPFGPVAMFGQGGGQTAKVLTQNSTQYATWQLNMHLAILLVLTAVLNAGAGLLGGYMFRHSKRTTYFEIYNLPLPLKHQYLLEEIELFQNNKRRFAWQWKTIIFFSKIKQTIRVKSIIYIKTFIECFNKFISEKEETIKTKKDELLHTSTSKQEFKTSYKKEKKQIIIDLKNKWINNYKSEIQKQKQYYNDLMLHFKNELETLNQLVAKNKQMSQKITNEDKTKYKKLKSEFKKTQKQNHQLAKTNLKGSVGKDRLTKLHNKKMQFIQDHIDFYKQVSQFYPQKKFVIKTFIES</sequence>
<evidence type="ECO:0000256" key="2">
    <source>
        <dbReference type="ARBA" id="ARBA00022448"/>
    </source>
</evidence>
<name>A0A654IAW5_9MOLU</name>
<dbReference type="Pfam" id="PF13303">
    <property type="entry name" value="PTS_EIIC_2"/>
    <property type="match status" value="1"/>
</dbReference>
<dbReference type="GO" id="GO:0008982">
    <property type="term" value="F:protein-N(PI)-phosphohistidine-sugar phosphotransferase activity"/>
    <property type="evidence" value="ECO:0007669"/>
    <property type="project" value="InterPro"/>
</dbReference>